<dbReference type="Gene3D" id="1.10.287.1490">
    <property type="match status" value="1"/>
</dbReference>
<feature type="coiled-coil region" evidence="1">
    <location>
        <begin position="40"/>
        <end position="164"/>
    </location>
</feature>
<dbReference type="PANTHER" id="PTHR39082">
    <property type="entry name" value="PHOSPHOLIPASE C-BETA-2-RELATED"/>
    <property type="match status" value="1"/>
</dbReference>
<dbReference type="InterPro" id="IPR052376">
    <property type="entry name" value="Oxidative_Scav/Glycosyltrans"/>
</dbReference>
<organism evidence="3 4">
    <name type="scientific">Candidatus Opimibacter skivensis</name>
    <dbReference type="NCBI Taxonomy" id="2982028"/>
    <lineage>
        <taxon>Bacteria</taxon>
        <taxon>Pseudomonadati</taxon>
        <taxon>Bacteroidota</taxon>
        <taxon>Saprospiria</taxon>
        <taxon>Saprospirales</taxon>
        <taxon>Saprospiraceae</taxon>
        <taxon>Candidatus Opimibacter</taxon>
    </lineage>
</organism>
<evidence type="ECO:0000313" key="4">
    <source>
        <dbReference type="Proteomes" id="UP000808337"/>
    </source>
</evidence>
<reference evidence="3 4" key="1">
    <citation type="submission" date="2020-10" db="EMBL/GenBank/DDBJ databases">
        <title>Connecting structure to function with the recovery of over 1000 high-quality activated sludge metagenome-assembled genomes encoding full-length rRNA genes using long-read sequencing.</title>
        <authorList>
            <person name="Singleton C.M."/>
            <person name="Petriglieri F."/>
            <person name="Kristensen J.M."/>
            <person name="Kirkegaard R.H."/>
            <person name="Michaelsen T.Y."/>
            <person name="Andersen M.H."/>
            <person name="Karst S.M."/>
            <person name="Dueholm M.S."/>
            <person name="Nielsen P.H."/>
            <person name="Albertsen M."/>
        </authorList>
    </citation>
    <scope>NUCLEOTIDE SEQUENCE [LARGE SCALE GENOMIC DNA]</scope>
    <source>
        <strain evidence="3">Ribe_18-Q3-R11-54_MAXAC.273</strain>
    </source>
</reference>
<dbReference type="AlphaFoldDB" id="A0A9D7XSH9"/>
<proteinExistence type="predicted"/>
<protein>
    <recommendedName>
        <fullName evidence="2">C4-type zinc ribbon domain-containing protein</fullName>
    </recommendedName>
</protein>
<dbReference type="EMBL" id="JADKGY010000032">
    <property type="protein sequence ID" value="MBK9985046.1"/>
    <property type="molecule type" value="Genomic_DNA"/>
</dbReference>
<dbReference type="PANTHER" id="PTHR39082:SF1">
    <property type="entry name" value="SCAVENGER RECEPTOR CLASS A MEMBER 3"/>
    <property type="match status" value="1"/>
</dbReference>
<evidence type="ECO:0000313" key="3">
    <source>
        <dbReference type="EMBL" id="MBK9985046.1"/>
    </source>
</evidence>
<dbReference type="InterPro" id="IPR003743">
    <property type="entry name" value="Zf-RING_7"/>
</dbReference>
<name>A0A9D7XSH9_9BACT</name>
<feature type="domain" description="C4-type zinc ribbon" evidence="2">
    <location>
        <begin position="207"/>
        <end position="239"/>
    </location>
</feature>
<keyword evidence="1" id="KW-0175">Coiled coil</keyword>
<comment type="caution">
    <text evidence="3">The sequence shown here is derived from an EMBL/GenBank/DDBJ whole genome shotgun (WGS) entry which is preliminary data.</text>
</comment>
<dbReference type="Pfam" id="PF02591">
    <property type="entry name" value="Zn_ribbon_9"/>
    <property type="match status" value="1"/>
</dbReference>
<sequence length="251" mass="28441">MAKATEISVEEKLRQLYALQKADTKIDEIEILKGELPIEVSDLEDEITGLETRLKNLNETAKDIEKEGQKFLTRISEGEALIKKYTKQLDDVKNNREFDALSKELEMQKLEIQLAEKKARENAEKVNAKNAVIKEVKDKYKAKKANLDLKKDELKSIVAKTEKDEKALRKIAATAEAVIDPRLLNAYHRIRNNYRNGLALVAIERDSCGGCFNQIPPQIQLEVSQRKKIIACEHCGRILVDNEIAGVTVEA</sequence>
<dbReference type="Proteomes" id="UP000808337">
    <property type="component" value="Unassembled WGS sequence"/>
</dbReference>
<gene>
    <name evidence="3" type="ORF">IPP15_22240</name>
</gene>
<evidence type="ECO:0000256" key="1">
    <source>
        <dbReference type="SAM" id="Coils"/>
    </source>
</evidence>
<accession>A0A9D7XSH9</accession>
<evidence type="ECO:0000259" key="2">
    <source>
        <dbReference type="Pfam" id="PF02591"/>
    </source>
</evidence>